<organism evidence="2 3">
    <name type="scientific">Pseudocohnilembus persalinus</name>
    <name type="common">Ciliate</name>
    <dbReference type="NCBI Taxonomy" id="266149"/>
    <lineage>
        <taxon>Eukaryota</taxon>
        <taxon>Sar</taxon>
        <taxon>Alveolata</taxon>
        <taxon>Ciliophora</taxon>
        <taxon>Intramacronucleata</taxon>
        <taxon>Oligohymenophorea</taxon>
        <taxon>Scuticociliatia</taxon>
        <taxon>Philasterida</taxon>
        <taxon>Pseudocohnilembidae</taxon>
        <taxon>Pseudocohnilembus</taxon>
    </lineage>
</organism>
<keyword evidence="3" id="KW-1185">Reference proteome</keyword>
<evidence type="ECO:0000256" key="1">
    <source>
        <dbReference type="SAM" id="MobiDB-lite"/>
    </source>
</evidence>
<feature type="region of interest" description="Disordered" evidence="1">
    <location>
        <begin position="49"/>
        <end position="76"/>
    </location>
</feature>
<feature type="compositionally biased region" description="Acidic residues" evidence="1">
    <location>
        <begin position="64"/>
        <end position="76"/>
    </location>
</feature>
<evidence type="ECO:0000313" key="3">
    <source>
        <dbReference type="Proteomes" id="UP000054937"/>
    </source>
</evidence>
<name>A0A0V0R044_PSEPJ</name>
<proteinExistence type="predicted"/>
<protein>
    <submittedName>
        <fullName evidence="2">Uncharacterized protein</fullName>
    </submittedName>
</protein>
<sequence>MQAWKDGFILFIHFILDQQDDLLGGYYKADQNSNKTEKNKTSDIEIDMDSYNQSEENGEKSQQQDDEQLTENNELDLDQSNYLKKINYYQYKIYQKQNQINNI</sequence>
<comment type="caution">
    <text evidence="2">The sequence shown here is derived from an EMBL/GenBank/DDBJ whole genome shotgun (WGS) entry which is preliminary data.</text>
</comment>
<reference evidence="2 3" key="1">
    <citation type="journal article" date="2015" name="Sci. Rep.">
        <title>Genome of the facultative scuticociliatosis pathogen Pseudocohnilembus persalinus provides insight into its virulence through horizontal gene transfer.</title>
        <authorList>
            <person name="Xiong J."/>
            <person name="Wang G."/>
            <person name="Cheng J."/>
            <person name="Tian M."/>
            <person name="Pan X."/>
            <person name="Warren A."/>
            <person name="Jiang C."/>
            <person name="Yuan D."/>
            <person name="Miao W."/>
        </authorList>
    </citation>
    <scope>NUCLEOTIDE SEQUENCE [LARGE SCALE GENOMIC DNA]</scope>
    <source>
        <strain evidence="2">36N120E</strain>
    </source>
</reference>
<dbReference type="InParanoid" id="A0A0V0R044"/>
<gene>
    <name evidence="2" type="ORF">PPERSA_11223</name>
</gene>
<dbReference type="EMBL" id="LDAU01000082">
    <property type="protein sequence ID" value="KRX07674.1"/>
    <property type="molecule type" value="Genomic_DNA"/>
</dbReference>
<dbReference type="AlphaFoldDB" id="A0A0V0R044"/>
<dbReference type="Proteomes" id="UP000054937">
    <property type="component" value="Unassembled WGS sequence"/>
</dbReference>
<evidence type="ECO:0000313" key="2">
    <source>
        <dbReference type="EMBL" id="KRX07674.1"/>
    </source>
</evidence>
<accession>A0A0V0R044</accession>